<protein>
    <submittedName>
        <fullName evidence="1">Uncharacterized protein</fullName>
    </submittedName>
</protein>
<sequence>MDPEREERANDGCARLIDPRTVTTSSRGRVRVVRSPLNVMARLAKVAREFGDFWLKSGRVVAGKPGGFPTISAGFGLGTSWTSEWEWAGA</sequence>
<accession>A0A2I0IZA5</accession>
<proteinExistence type="predicted"/>
<name>A0A2I0IZA5_PUNGR</name>
<dbReference type="EMBL" id="PGOL01002345">
    <property type="protein sequence ID" value="PKI48746.1"/>
    <property type="molecule type" value="Genomic_DNA"/>
</dbReference>
<gene>
    <name evidence="1" type="ORF">CRG98_030860</name>
</gene>
<dbReference type="AlphaFoldDB" id="A0A2I0IZA5"/>
<reference evidence="1 2" key="1">
    <citation type="submission" date="2017-11" db="EMBL/GenBank/DDBJ databases">
        <title>De-novo sequencing of pomegranate (Punica granatum L.) genome.</title>
        <authorList>
            <person name="Akparov Z."/>
            <person name="Amiraslanov A."/>
            <person name="Hajiyeva S."/>
            <person name="Abbasov M."/>
            <person name="Kaur K."/>
            <person name="Hamwieh A."/>
            <person name="Solovyev V."/>
            <person name="Salamov A."/>
            <person name="Braich B."/>
            <person name="Kosarev P."/>
            <person name="Mahmoud A."/>
            <person name="Hajiyev E."/>
            <person name="Babayeva S."/>
            <person name="Izzatullayeva V."/>
            <person name="Mammadov A."/>
            <person name="Mammadov A."/>
            <person name="Sharifova S."/>
            <person name="Ojaghi J."/>
            <person name="Eynullazada K."/>
            <person name="Bayramov B."/>
            <person name="Abdulazimova A."/>
            <person name="Shahmuradov I."/>
        </authorList>
    </citation>
    <scope>NUCLEOTIDE SEQUENCE [LARGE SCALE GENOMIC DNA]</scope>
    <source>
        <strain evidence="2">cv. AG2017</strain>
        <tissue evidence="1">Leaf</tissue>
    </source>
</reference>
<organism evidence="1 2">
    <name type="scientific">Punica granatum</name>
    <name type="common">Pomegranate</name>
    <dbReference type="NCBI Taxonomy" id="22663"/>
    <lineage>
        <taxon>Eukaryota</taxon>
        <taxon>Viridiplantae</taxon>
        <taxon>Streptophyta</taxon>
        <taxon>Embryophyta</taxon>
        <taxon>Tracheophyta</taxon>
        <taxon>Spermatophyta</taxon>
        <taxon>Magnoliopsida</taxon>
        <taxon>eudicotyledons</taxon>
        <taxon>Gunneridae</taxon>
        <taxon>Pentapetalae</taxon>
        <taxon>rosids</taxon>
        <taxon>malvids</taxon>
        <taxon>Myrtales</taxon>
        <taxon>Lythraceae</taxon>
        <taxon>Punica</taxon>
    </lineage>
</organism>
<evidence type="ECO:0000313" key="1">
    <source>
        <dbReference type="EMBL" id="PKI48746.1"/>
    </source>
</evidence>
<comment type="caution">
    <text evidence="1">The sequence shown here is derived from an EMBL/GenBank/DDBJ whole genome shotgun (WGS) entry which is preliminary data.</text>
</comment>
<dbReference type="Proteomes" id="UP000233551">
    <property type="component" value="Unassembled WGS sequence"/>
</dbReference>
<keyword evidence="2" id="KW-1185">Reference proteome</keyword>
<evidence type="ECO:0000313" key="2">
    <source>
        <dbReference type="Proteomes" id="UP000233551"/>
    </source>
</evidence>